<dbReference type="InterPro" id="IPR007854">
    <property type="entry name" value="Fip1_dom"/>
</dbReference>
<evidence type="ECO:0000313" key="8">
    <source>
        <dbReference type="Proteomes" id="UP001392437"/>
    </source>
</evidence>
<comment type="subcellular location">
    <subcellularLocation>
        <location evidence="1">Nucleus</location>
    </subcellularLocation>
</comment>
<evidence type="ECO:0000259" key="6">
    <source>
        <dbReference type="Pfam" id="PF05182"/>
    </source>
</evidence>
<keyword evidence="3" id="KW-0507">mRNA processing</keyword>
<evidence type="ECO:0000256" key="1">
    <source>
        <dbReference type="ARBA" id="ARBA00004123"/>
    </source>
</evidence>
<feature type="compositionally biased region" description="Acidic residues" evidence="5">
    <location>
        <begin position="1"/>
        <end position="16"/>
    </location>
</feature>
<accession>A0AAW0QLS2</accession>
<reference evidence="7 8" key="1">
    <citation type="submission" date="2023-01" db="EMBL/GenBank/DDBJ databases">
        <title>Analysis of 21 Apiospora genomes using comparative genomics revels a genus with tremendous synthesis potential of carbohydrate active enzymes and secondary metabolites.</title>
        <authorList>
            <person name="Sorensen T."/>
        </authorList>
    </citation>
    <scope>NUCLEOTIDE SEQUENCE [LARGE SCALE GENOMIC DNA]</scope>
    <source>
        <strain evidence="7 8">CBS 117206</strain>
    </source>
</reference>
<evidence type="ECO:0000256" key="3">
    <source>
        <dbReference type="ARBA" id="ARBA00022664"/>
    </source>
</evidence>
<feature type="region of interest" description="Disordered" evidence="5">
    <location>
        <begin position="149"/>
        <end position="185"/>
    </location>
</feature>
<dbReference type="Pfam" id="PF05182">
    <property type="entry name" value="Fip1"/>
    <property type="match status" value="1"/>
</dbReference>
<feature type="region of interest" description="Disordered" evidence="5">
    <location>
        <begin position="1"/>
        <end position="116"/>
    </location>
</feature>
<gene>
    <name evidence="7" type="ORF">PG999_008429</name>
</gene>
<feature type="domain" description="Pre-mRNA polyadenylation factor Fip1" evidence="6">
    <location>
        <begin position="180"/>
        <end position="215"/>
    </location>
</feature>
<dbReference type="AlphaFoldDB" id="A0AAW0QLS2"/>
<dbReference type="InterPro" id="IPR051187">
    <property type="entry name" value="Pre-mRNA_3'-end_processing_reg"/>
</dbReference>
<comment type="caution">
    <text evidence="7">The sequence shown here is derived from an EMBL/GenBank/DDBJ whole genome shotgun (WGS) entry which is preliminary data.</text>
</comment>
<proteinExistence type="inferred from homology"/>
<evidence type="ECO:0000256" key="2">
    <source>
        <dbReference type="ARBA" id="ARBA00007459"/>
    </source>
</evidence>
<dbReference type="EMBL" id="JAQQWP010000008">
    <property type="protein sequence ID" value="KAK8105070.1"/>
    <property type="molecule type" value="Genomic_DNA"/>
</dbReference>
<sequence>MDIDDEDDFYAPDEPETTQATQPVAGTNATAEEQQTHNEDLEEGEEEDEGAEMDEDDDSDVDIITERKDGTKAPPPPSARYSDIRNIPQRTTSTDGASKPAAKKEDTTRSASGADLPAVATSKIDVNAIPIHKATGKPITQVNIDEGKHPQVKGLHGKDAPDKKDRLLTETPNNTDLPENDKPWRKPGTDLSDYFNYGFDEFTWAMYAAKQENVRGEYSQDVMAANNKKMMEDMQLMMMGGMPGPGPSMPGMDGGGGMTPDMQQMMQQMMASGMDPSQMDAATMSAMFTGMQPGAGGNAAGGQGQGQNFGGAGQGFDGGQNQNFGGGYNQGMGGRGGGGGGFGRGRGGRRW</sequence>
<dbReference type="GO" id="GO:0005847">
    <property type="term" value="C:mRNA cleavage and polyadenylation specificity factor complex"/>
    <property type="evidence" value="ECO:0007669"/>
    <property type="project" value="TreeGrafter"/>
</dbReference>
<name>A0AAW0QLS2_9PEZI</name>
<protein>
    <submittedName>
        <fullName evidence="7">Cleavage polyadenylation factor subunit fip1</fullName>
    </submittedName>
</protein>
<feature type="compositionally biased region" description="Polar residues" evidence="5">
    <location>
        <begin position="17"/>
        <end position="33"/>
    </location>
</feature>
<dbReference type="PANTHER" id="PTHR13484">
    <property type="entry name" value="FIP1-LIKE 1 PROTEIN"/>
    <property type="match status" value="1"/>
</dbReference>
<evidence type="ECO:0000313" key="7">
    <source>
        <dbReference type="EMBL" id="KAK8105070.1"/>
    </source>
</evidence>
<evidence type="ECO:0000256" key="4">
    <source>
        <dbReference type="ARBA" id="ARBA00023242"/>
    </source>
</evidence>
<dbReference type="PANTHER" id="PTHR13484:SF0">
    <property type="entry name" value="PRE-MRNA 3'-END-PROCESSING FACTOR FIP1"/>
    <property type="match status" value="1"/>
</dbReference>
<dbReference type="Proteomes" id="UP001392437">
    <property type="component" value="Unassembled WGS sequence"/>
</dbReference>
<comment type="similarity">
    <text evidence="2">Belongs to the FIP1 family.</text>
</comment>
<dbReference type="GO" id="GO:0006397">
    <property type="term" value="P:mRNA processing"/>
    <property type="evidence" value="ECO:0007669"/>
    <property type="project" value="UniProtKB-KW"/>
</dbReference>
<feature type="compositionally biased region" description="Basic and acidic residues" evidence="5">
    <location>
        <begin position="156"/>
        <end position="168"/>
    </location>
</feature>
<keyword evidence="4" id="KW-0539">Nucleus</keyword>
<organism evidence="7 8">
    <name type="scientific">Apiospora kogelbergensis</name>
    <dbReference type="NCBI Taxonomy" id="1337665"/>
    <lineage>
        <taxon>Eukaryota</taxon>
        <taxon>Fungi</taxon>
        <taxon>Dikarya</taxon>
        <taxon>Ascomycota</taxon>
        <taxon>Pezizomycotina</taxon>
        <taxon>Sordariomycetes</taxon>
        <taxon>Xylariomycetidae</taxon>
        <taxon>Amphisphaeriales</taxon>
        <taxon>Apiosporaceae</taxon>
        <taxon>Apiospora</taxon>
    </lineage>
</organism>
<feature type="compositionally biased region" description="Acidic residues" evidence="5">
    <location>
        <begin position="40"/>
        <end position="63"/>
    </location>
</feature>
<evidence type="ECO:0000256" key="5">
    <source>
        <dbReference type="SAM" id="MobiDB-lite"/>
    </source>
</evidence>
<keyword evidence="8" id="KW-1185">Reference proteome</keyword>